<comment type="subcellular location">
    <subcellularLocation>
        <location evidence="1">Mitochondrion</location>
    </subcellularLocation>
</comment>
<dbReference type="EMBL" id="JADGJW010000070">
    <property type="protein sequence ID" value="KAJ3225130.1"/>
    <property type="molecule type" value="Genomic_DNA"/>
</dbReference>
<keyword evidence="2" id="KW-0496">Mitochondrion</keyword>
<evidence type="ECO:0000313" key="5">
    <source>
        <dbReference type="EMBL" id="KAJ3225130.1"/>
    </source>
</evidence>
<dbReference type="InterPro" id="IPR048280">
    <property type="entry name" value="COX6B-like"/>
</dbReference>
<keyword evidence="6" id="KW-1185">Reference proteome</keyword>
<gene>
    <name evidence="5" type="ORF">HK099_007335</name>
</gene>
<accession>A0AAD5Y0M5</accession>
<comment type="caution">
    <text evidence="5">The sequence shown here is derived from an EMBL/GenBank/DDBJ whole genome shotgun (WGS) entry which is preliminary data.</text>
</comment>
<dbReference type="AlphaFoldDB" id="A0AAD5Y0M5"/>
<dbReference type="PANTHER" id="PTHR47677">
    <property type="entry name" value="CYTOCHROME C OXIDASE ASSEMBLY FACTOR 6"/>
    <property type="match status" value="1"/>
</dbReference>
<evidence type="ECO:0000256" key="1">
    <source>
        <dbReference type="ARBA" id="ARBA00004173"/>
    </source>
</evidence>
<evidence type="ECO:0000313" key="6">
    <source>
        <dbReference type="Proteomes" id="UP001211065"/>
    </source>
</evidence>
<feature type="region of interest" description="Disordered" evidence="4">
    <location>
        <begin position="109"/>
        <end position="128"/>
    </location>
</feature>
<sequence>MSNNHPNQSKRAQCWEARDFYFNCLNRNDLWLVGLNPKTYDEILNVNITNPAIKCEKDKNLTKEERRELFKCKPELLNFEKSCLKSWVTHFSLIRIKELQTDELKKSIESRENERAKNEEGFWDKMKK</sequence>
<reference evidence="5" key="1">
    <citation type="submission" date="2020-05" db="EMBL/GenBank/DDBJ databases">
        <title>Phylogenomic resolution of chytrid fungi.</title>
        <authorList>
            <person name="Stajich J.E."/>
            <person name="Amses K."/>
            <person name="Simmons R."/>
            <person name="Seto K."/>
            <person name="Myers J."/>
            <person name="Bonds A."/>
            <person name="Quandt C.A."/>
            <person name="Barry K."/>
            <person name="Liu P."/>
            <person name="Grigoriev I."/>
            <person name="Longcore J.E."/>
            <person name="James T.Y."/>
        </authorList>
    </citation>
    <scope>NUCLEOTIDE SEQUENCE</scope>
    <source>
        <strain evidence="5">JEL0476</strain>
    </source>
</reference>
<evidence type="ECO:0000256" key="4">
    <source>
        <dbReference type="SAM" id="MobiDB-lite"/>
    </source>
</evidence>
<dbReference type="GO" id="GO:0005739">
    <property type="term" value="C:mitochondrion"/>
    <property type="evidence" value="ECO:0007669"/>
    <property type="project" value="UniProtKB-SubCell"/>
</dbReference>
<name>A0AAD5Y0M5_9FUNG</name>
<dbReference type="Pfam" id="PF02297">
    <property type="entry name" value="COX6B"/>
    <property type="match status" value="1"/>
</dbReference>
<keyword evidence="3" id="KW-1015">Disulfide bond</keyword>
<dbReference type="InterPro" id="IPR048281">
    <property type="entry name" value="COA6_fun"/>
</dbReference>
<protein>
    <submittedName>
        <fullName evidence="5">Uncharacterized protein</fullName>
    </submittedName>
</protein>
<dbReference type="Proteomes" id="UP001211065">
    <property type="component" value="Unassembled WGS sequence"/>
</dbReference>
<proteinExistence type="predicted"/>
<evidence type="ECO:0000256" key="2">
    <source>
        <dbReference type="ARBA" id="ARBA00023128"/>
    </source>
</evidence>
<organism evidence="5 6">
    <name type="scientific">Clydaea vesicula</name>
    <dbReference type="NCBI Taxonomy" id="447962"/>
    <lineage>
        <taxon>Eukaryota</taxon>
        <taxon>Fungi</taxon>
        <taxon>Fungi incertae sedis</taxon>
        <taxon>Chytridiomycota</taxon>
        <taxon>Chytridiomycota incertae sedis</taxon>
        <taxon>Chytridiomycetes</taxon>
        <taxon>Lobulomycetales</taxon>
        <taxon>Lobulomycetaceae</taxon>
        <taxon>Clydaea</taxon>
    </lineage>
</organism>
<evidence type="ECO:0000256" key="3">
    <source>
        <dbReference type="ARBA" id="ARBA00023157"/>
    </source>
</evidence>
<dbReference type="PANTHER" id="PTHR47677:SF1">
    <property type="entry name" value="CYTOCHROME C OXIDASE ASSEMBLY FACTOR 6"/>
    <property type="match status" value="1"/>
</dbReference>